<name>A0ABS9X498_9GAMM</name>
<dbReference type="Proteomes" id="UP001139646">
    <property type="component" value="Unassembled WGS sequence"/>
</dbReference>
<evidence type="ECO:0000259" key="1">
    <source>
        <dbReference type="SMART" id="SM00065"/>
    </source>
</evidence>
<reference evidence="2" key="1">
    <citation type="submission" date="2022-01" db="EMBL/GenBank/DDBJ databases">
        <title>Colwellia maritima, isolated from seawater.</title>
        <authorList>
            <person name="Kristyanto S."/>
            <person name="Jung J."/>
            <person name="Jeon C.O."/>
        </authorList>
    </citation>
    <scope>NUCLEOTIDE SEQUENCE</scope>
    <source>
        <strain evidence="2">MSW7</strain>
    </source>
</reference>
<dbReference type="Pfam" id="PF01590">
    <property type="entry name" value="GAF"/>
    <property type="match status" value="1"/>
</dbReference>
<keyword evidence="3" id="KW-1185">Reference proteome</keyword>
<evidence type="ECO:0000313" key="3">
    <source>
        <dbReference type="Proteomes" id="UP001139646"/>
    </source>
</evidence>
<dbReference type="RefSeq" id="WP_242286182.1">
    <property type="nucleotide sequence ID" value="NZ_JAKKSL010000002.1"/>
</dbReference>
<evidence type="ECO:0000313" key="2">
    <source>
        <dbReference type="EMBL" id="MCI2283877.1"/>
    </source>
</evidence>
<dbReference type="PANTHER" id="PTHR43155:SF2">
    <property type="entry name" value="CYCLIC DI-GMP PHOSPHODIESTERASE PA4108"/>
    <property type="match status" value="1"/>
</dbReference>
<protein>
    <submittedName>
        <fullName evidence="2">GAF domain-containing protein</fullName>
    </submittedName>
</protein>
<dbReference type="InterPro" id="IPR003018">
    <property type="entry name" value="GAF"/>
</dbReference>
<accession>A0ABS9X498</accession>
<proteinExistence type="predicted"/>
<dbReference type="SMART" id="SM00065">
    <property type="entry name" value="GAF"/>
    <property type="match status" value="1"/>
</dbReference>
<dbReference type="EMBL" id="JAKKSL010000002">
    <property type="protein sequence ID" value="MCI2283877.1"/>
    <property type="molecule type" value="Genomic_DNA"/>
</dbReference>
<organism evidence="2 3">
    <name type="scientific">Colwellia maritima</name>
    <dbReference type="NCBI Taxonomy" id="2912588"/>
    <lineage>
        <taxon>Bacteria</taxon>
        <taxon>Pseudomonadati</taxon>
        <taxon>Pseudomonadota</taxon>
        <taxon>Gammaproteobacteria</taxon>
        <taxon>Alteromonadales</taxon>
        <taxon>Colwelliaceae</taxon>
        <taxon>Colwellia</taxon>
    </lineage>
</organism>
<sequence>MKYRSPEQAAFEHLLNISIELSKEDDSDILMEKILLAAVEVSNADAGSIYLVTESKELEFRTIYNKSLGLHLGGSSSQEITFPPIPLFVDNEPNQSAIVAHAANSGEVINIEDVYATVPFDFSAARKMDSKTGYKTKSMLTFPLKDHTDDIIGVIQLINAMDGDQITTFSVPIERQLLSFASLGAIALTNKALISNMEKLFESFAKTIAIAIDAKSPHTGGHCKRIPELTLMIADAVHDYKEGPLASFTLTEEERYQLNILRLAS</sequence>
<dbReference type="PANTHER" id="PTHR43155">
    <property type="entry name" value="CYCLIC DI-GMP PHOSPHODIESTERASE PA4108-RELATED"/>
    <property type="match status" value="1"/>
</dbReference>
<feature type="domain" description="GAF" evidence="1">
    <location>
        <begin position="26"/>
        <end position="198"/>
    </location>
</feature>
<comment type="caution">
    <text evidence="2">The sequence shown here is derived from an EMBL/GenBank/DDBJ whole genome shotgun (WGS) entry which is preliminary data.</text>
</comment>
<gene>
    <name evidence="2" type="ORF">L3081_11285</name>
</gene>